<reference evidence="4 5" key="1">
    <citation type="submission" date="2019-08" db="EMBL/GenBank/DDBJ databases">
        <title>Draft genome sequences of two oriental melons (Cucumis melo L. var makuwa).</title>
        <authorList>
            <person name="Kwon S.-Y."/>
        </authorList>
    </citation>
    <scope>NUCLEOTIDE SEQUENCE [LARGE SCALE GENOMIC DNA]</scope>
    <source>
        <strain evidence="5">cv. Chang Bougi</strain>
        <strain evidence="4">cv. SW 3</strain>
        <tissue evidence="2">Leaf</tissue>
    </source>
</reference>
<feature type="compositionally biased region" description="Polar residues" evidence="1">
    <location>
        <begin position="8"/>
        <end position="31"/>
    </location>
</feature>
<feature type="compositionally biased region" description="Basic and acidic residues" evidence="1">
    <location>
        <begin position="34"/>
        <end position="45"/>
    </location>
</feature>
<sequence>MFKVPCSVQPSVDVQQSIPNLDPLSQPSDNVGENIHENVGEHVEPNDNSAPVGVQPNESVPLTEPEQPRADSKSKVKKTQ</sequence>
<gene>
    <name evidence="3" type="ORF">E5676_scaffold244G00180</name>
    <name evidence="2" type="ORF">E6C27_scaffold13G002140</name>
</gene>
<evidence type="ECO:0000313" key="3">
    <source>
        <dbReference type="EMBL" id="TYK27255.1"/>
    </source>
</evidence>
<dbReference type="AlphaFoldDB" id="A0A5A7U8U0"/>
<name>A0A5A7U8U0_CUCMM</name>
<evidence type="ECO:0000256" key="1">
    <source>
        <dbReference type="SAM" id="MobiDB-lite"/>
    </source>
</evidence>
<comment type="caution">
    <text evidence="2">The sequence shown here is derived from an EMBL/GenBank/DDBJ whole genome shotgun (WGS) entry which is preliminary data.</text>
</comment>
<dbReference type="EMBL" id="SSTD01002870">
    <property type="protein sequence ID" value="TYK27255.1"/>
    <property type="molecule type" value="Genomic_DNA"/>
</dbReference>
<evidence type="ECO:0000313" key="5">
    <source>
        <dbReference type="Proteomes" id="UP000321947"/>
    </source>
</evidence>
<evidence type="ECO:0000313" key="4">
    <source>
        <dbReference type="Proteomes" id="UP000321393"/>
    </source>
</evidence>
<feature type="region of interest" description="Disordered" evidence="1">
    <location>
        <begin position="1"/>
        <end position="80"/>
    </location>
</feature>
<evidence type="ECO:0000313" key="2">
    <source>
        <dbReference type="EMBL" id="KAA0050025.1"/>
    </source>
</evidence>
<proteinExistence type="predicted"/>
<dbReference type="EMBL" id="SSTE01011953">
    <property type="protein sequence ID" value="KAA0050025.1"/>
    <property type="molecule type" value="Genomic_DNA"/>
</dbReference>
<accession>A0A5A7U8U0</accession>
<dbReference type="Proteomes" id="UP000321947">
    <property type="component" value="Unassembled WGS sequence"/>
</dbReference>
<dbReference type="Proteomes" id="UP000321393">
    <property type="component" value="Unassembled WGS sequence"/>
</dbReference>
<organism evidence="2 4">
    <name type="scientific">Cucumis melo var. makuwa</name>
    <name type="common">Oriental melon</name>
    <dbReference type="NCBI Taxonomy" id="1194695"/>
    <lineage>
        <taxon>Eukaryota</taxon>
        <taxon>Viridiplantae</taxon>
        <taxon>Streptophyta</taxon>
        <taxon>Embryophyta</taxon>
        <taxon>Tracheophyta</taxon>
        <taxon>Spermatophyta</taxon>
        <taxon>Magnoliopsida</taxon>
        <taxon>eudicotyledons</taxon>
        <taxon>Gunneridae</taxon>
        <taxon>Pentapetalae</taxon>
        <taxon>rosids</taxon>
        <taxon>fabids</taxon>
        <taxon>Cucurbitales</taxon>
        <taxon>Cucurbitaceae</taxon>
        <taxon>Benincaseae</taxon>
        <taxon>Cucumis</taxon>
    </lineage>
</organism>
<protein>
    <submittedName>
        <fullName evidence="2">Uncharacterized protein</fullName>
    </submittedName>
</protein>